<feature type="chain" id="PRO_5020381359" description="GH18 domain-containing protein" evidence="10">
    <location>
        <begin position="21"/>
        <end position="552"/>
    </location>
</feature>
<dbReference type="PANTHER" id="PTHR11177">
    <property type="entry name" value="CHITINASE"/>
    <property type="match status" value="1"/>
</dbReference>
<dbReference type="OrthoDB" id="73875at2759"/>
<keyword evidence="6" id="KW-0624">Polysaccharide degradation</keyword>
<keyword evidence="13" id="KW-1185">Reference proteome</keyword>
<dbReference type="Gene3D" id="3.20.20.80">
    <property type="entry name" value="Glycosidases"/>
    <property type="match status" value="2"/>
</dbReference>
<evidence type="ECO:0000256" key="9">
    <source>
        <dbReference type="SAM" id="MobiDB-lite"/>
    </source>
</evidence>
<dbReference type="AlphaFoldDB" id="A0A4U7KSF9"/>
<proteinExistence type="inferred from homology"/>
<dbReference type="InterPro" id="IPR011583">
    <property type="entry name" value="Chitinase_II/V-like_cat"/>
</dbReference>
<accession>A0A4U7KSF9</accession>
<keyword evidence="3" id="KW-0146">Chitin degradation</keyword>
<evidence type="ECO:0000256" key="3">
    <source>
        <dbReference type="ARBA" id="ARBA00023024"/>
    </source>
</evidence>
<dbReference type="KEGG" id="sgra:EX895_003673"/>
<evidence type="ECO:0000256" key="6">
    <source>
        <dbReference type="ARBA" id="ARBA00023326"/>
    </source>
</evidence>
<feature type="signal peptide" evidence="10">
    <location>
        <begin position="1"/>
        <end position="20"/>
    </location>
</feature>
<organism evidence="12 13">
    <name type="scientific">Sporisorium graminicola</name>
    <dbReference type="NCBI Taxonomy" id="280036"/>
    <lineage>
        <taxon>Eukaryota</taxon>
        <taxon>Fungi</taxon>
        <taxon>Dikarya</taxon>
        <taxon>Basidiomycota</taxon>
        <taxon>Ustilaginomycotina</taxon>
        <taxon>Ustilaginomycetes</taxon>
        <taxon>Ustilaginales</taxon>
        <taxon>Ustilaginaceae</taxon>
        <taxon>Sporisorium</taxon>
    </lineage>
</organism>
<evidence type="ECO:0000313" key="12">
    <source>
        <dbReference type="EMBL" id="TKY86996.1"/>
    </source>
</evidence>
<keyword evidence="4" id="KW-0119">Carbohydrate metabolism</keyword>
<dbReference type="RefSeq" id="XP_029738981.1">
    <property type="nucleotide sequence ID" value="XM_029884271.1"/>
</dbReference>
<evidence type="ECO:0000256" key="8">
    <source>
        <dbReference type="RuleBase" id="RU004453"/>
    </source>
</evidence>
<keyword evidence="5 7" id="KW-0326">Glycosidase</keyword>
<dbReference type="GO" id="GO:0000272">
    <property type="term" value="P:polysaccharide catabolic process"/>
    <property type="evidence" value="ECO:0007669"/>
    <property type="project" value="UniProtKB-KW"/>
</dbReference>
<dbReference type="GO" id="GO:0008843">
    <property type="term" value="F:endochitinase activity"/>
    <property type="evidence" value="ECO:0007669"/>
    <property type="project" value="UniProtKB-EC"/>
</dbReference>
<evidence type="ECO:0000256" key="7">
    <source>
        <dbReference type="RuleBase" id="RU000489"/>
    </source>
</evidence>
<dbReference type="GeneID" id="40726568"/>
<evidence type="ECO:0000256" key="10">
    <source>
        <dbReference type="SAM" id="SignalP"/>
    </source>
</evidence>
<feature type="region of interest" description="Disordered" evidence="9">
    <location>
        <begin position="41"/>
        <end position="61"/>
    </location>
</feature>
<dbReference type="SMART" id="SM00636">
    <property type="entry name" value="Glyco_18"/>
    <property type="match status" value="1"/>
</dbReference>
<keyword evidence="2 7" id="KW-0378">Hydrolase</keyword>
<keyword evidence="10" id="KW-0732">Signal</keyword>
<reference evidence="12 13" key="1">
    <citation type="submission" date="2019-05" db="EMBL/GenBank/DDBJ databases">
        <title>Sporisorium graminicola CBS 10092 draft sequencing and annotation.</title>
        <authorList>
            <person name="Solano-Gonzalez S."/>
            <person name="Caddick M.X."/>
            <person name="Darby A."/>
        </authorList>
    </citation>
    <scope>NUCLEOTIDE SEQUENCE [LARGE SCALE GENOMIC DNA]</scope>
    <source>
        <strain evidence="12 13">CBS 10092</strain>
    </source>
</reference>
<comment type="similarity">
    <text evidence="8">Belongs to the glycosyl hydrolase 18 family.</text>
</comment>
<dbReference type="GO" id="GO:0008061">
    <property type="term" value="F:chitin binding"/>
    <property type="evidence" value="ECO:0007669"/>
    <property type="project" value="InterPro"/>
</dbReference>
<dbReference type="InterPro" id="IPR001223">
    <property type="entry name" value="Glyco_hydro18_cat"/>
</dbReference>
<dbReference type="InterPro" id="IPR050314">
    <property type="entry name" value="Glycosyl_Hydrlase_18"/>
</dbReference>
<dbReference type="SUPFAM" id="SSF51445">
    <property type="entry name" value="(Trans)glycosidases"/>
    <property type="match status" value="1"/>
</dbReference>
<evidence type="ECO:0000256" key="2">
    <source>
        <dbReference type="ARBA" id="ARBA00022801"/>
    </source>
</evidence>
<evidence type="ECO:0000256" key="4">
    <source>
        <dbReference type="ARBA" id="ARBA00023277"/>
    </source>
</evidence>
<evidence type="ECO:0000259" key="11">
    <source>
        <dbReference type="PROSITE" id="PS51910"/>
    </source>
</evidence>
<dbReference type="Pfam" id="PF00704">
    <property type="entry name" value="Glyco_hydro_18"/>
    <property type="match status" value="1"/>
</dbReference>
<evidence type="ECO:0000256" key="5">
    <source>
        <dbReference type="ARBA" id="ARBA00023295"/>
    </source>
</evidence>
<sequence>MKLLPLGVLVLASLFTSSAAALDEFGQPNLSAQLGRTWNEHSAAGPSYSSQQRESRPRLSFVADRPAAAFSSSTSSGRLSIQRRSLWQMLFDNDNGASKQKRRAVPSARYLSRQKSRVGSSSRNSKRAKGSCKAPATASASASASSASASASASNSAATSTSSSSAAPASPTNDASESRTSTNMTMAGYWPDWVASALPASSIDFTKFDILNYAFALPTADFSLSIPTDPSGNTLRGFVKACKAGNTKAMLSLGGWGGSTYFSPAVRTASSRATFIGNIVQTYYKYSLDGIDIDWEYPGQTGAGNQLDPSDTANFQTFLQELRAALPQGALITAAVGFTPWVASNGQPVSSVARAASVLDYIMVMNYDVWGSSSNPGPNAPLANLCGNSTQPDANAASGVKAWSSAGMPRDKILLGIPAYGYINPSTKQSLRTRDEKRAVKLTSSDGSSSSGQINFSSLISQGALKLGADGLYDGTNGFTKYWDDCSDTPYLSDGQRVITYDDTSSIFDKGAFASASGIGGISMWSLDGDTKSWALTNSAIAGMSSTGVVSS</sequence>
<dbReference type="PROSITE" id="PS01095">
    <property type="entry name" value="GH18_1"/>
    <property type="match status" value="1"/>
</dbReference>
<dbReference type="InterPro" id="IPR001579">
    <property type="entry name" value="Glyco_hydro_18_chit_AS"/>
</dbReference>
<protein>
    <recommendedName>
        <fullName evidence="11">GH18 domain-containing protein</fullName>
    </recommendedName>
</protein>
<feature type="domain" description="GH18" evidence="11">
    <location>
        <begin position="184"/>
        <end position="547"/>
    </location>
</feature>
<dbReference type="EMBL" id="SRRM01000014">
    <property type="protein sequence ID" value="TKY86996.1"/>
    <property type="molecule type" value="Genomic_DNA"/>
</dbReference>
<dbReference type="InterPro" id="IPR017853">
    <property type="entry name" value="GH"/>
</dbReference>
<feature type="region of interest" description="Disordered" evidence="9">
    <location>
        <begin position="96"/>
        <end position="135"/>
    </location>
</feature>
<evidence type="ECO:0000256" key="1">
    <source>
        <dbReference type="ARBA" id="ARBA00000822"/>
    </source>
</evidence>
<comment type="caution">
    <text evidence="12">The sequence shown here is derived from an EMBL/GenBank/DDBJ whole genome shotgun (WGS) entry which is preliminary data.</text>
</comment>
<dbReference type="GO" id="GO:0006032">
    <property type="term" value="P:chitin catabolic process"/>
    <property type="evidence" value="ECO:0007669"/>
    <property type="project" value="UniProtKB-KW"/>
</dbReference>
<name>A0A4U7KSF9_9BASI</name>
<dbReference type="PANTHER" id="PTHR11177:SF317">
    <property type="entry name" value="CHITINASE 12-RELATED"/>
    <property type="match status" value="1"/>
</dbReference>
<gene>
    <name evidence="12" type="ORF">EX895_003673</name>
</gene>
<dbReference type="PROSITE" id="PS51910">
    <property type="entry name" value="GH18_2"/>
    <property type="match status" value="1"/>
</dbReference>
<feature type="region of interest" description="Disordered" evidence="9">
    <location>
        <begin position="156"/>
        <end position="180"/>
    </location>
</feature>
<dbReference type="GO" id="GO:0005576">
    <property type="term" value="C:extracellular region"/>
    <property type="evidence" value="ECO:0007669"/>
    <property type="project" value="TreeGrafter"/>
</dbReference>
<dbReference type="Proteomes" id="UP000306050">
    <property type="component" value="Chromosome SGRAM_22"/>
</dbReference>
<feature type="compositionally biased region" description="Low complexity" evidence="9">
    <location>
        <begin position="156"/>
        <end position="175"/>
    </location>
</feature>
<evidence type="ECO:0000313" key="13">
    <source>
        <dbReference type="Proteomes" id="UP000306050"/>
    </source>
</evidence>
<comment type="catalytic activity">
    <reaction evidence="1">
        <text>Random endo-hydrolysis of N-acetyl-beta-D-glucosaminide (1-&gt;4)-beta-linkages in chitin and chitodextrins.</text>
        <dbReference type="EC" id="3.2.1.14"/>
    </reaction>
</comment>